<name>A0ABP8TZ05_9ACTN</name>
<dbReference type="EMBL" id="BAABHJ010000039">
    <property type="protein sequence ID" value="GAA4617343.1"/>
    <property type="molecule type" value="Genomic_DNA"/>
</dbReference>
<reference evidence="2" key="1">
    <citation type="journal article" date="2019" name="Int. J. Syst. Evol. Microbiol.">
        <title>The Global Catalogue of Microorganisms (GCM) 10K type strain sequencing project: providing services to taxonomists for standard genome sequencing and annotation.</title>
        <authorList>
            <consortium name="The Broad Institute Genomics Platform"/>
            <consortium name="The Broad Institute Genome Sequencing Center for Infectious Disease"/>
            <person name="Wu L."/>
            <person name="Ma J."/>
        </authorList>
    </citation>
    <scope>NUCLEOTIDE SEQUENCE [LARGE SCALE GENOMIC DNA]</scope>
    <source>
        <strain evidence="2">JCM 17938</strain>
    </source>
</reference>
<protein>
    <submittedName>
        <fullName evidence="1">Uncharacterized protein</fullName>
    </submittedName>
</protein>
<proteinExistence type="predicted"/>
<gene>
    <name evidence="1" type="ORF">GCM10023195_77410</name>
</gene>
<sequence length="71" mass="7554">MRDERLAAIAAEVERHLPGWVVVSAPWHRGLTAFAACTREKTVIDAGDADTLIALCRAAQLADVSSAPLTP</sequence>
<accession>A0ABP8TZ05</accession>
<evidence type="ECO:0000313" key="1">
    <source>
        <dbReference type="EMBL" id="GAA4617343.1"/>
    </source>
</evidence>
<dbReference type="Proteomes" id="UP001500212">
    <property type="component" value="Unassembled WGS sequence"/>
</dbReference>
<dbReference type="RefSeq" id="WP_345365578.1">
    <property type="nucleotide sequence ID" value="NZ_BAABHJ010000039.1"/>
</dbReference>
<keyword evidence="2" id="KW-1185">Reference proteome</keyword>
<comment type="caution">
    <text evidence="1">The sequence shown here is derived from an EMBL/GenBank/DDBJ whole genome shotgun (WGS) entry which is preliminary data.</text>
</comment>
<organism evidence="1 2">
    <name type="scientific">Actinoallomurus liliacearum</name>
    <dbReference type="NCBI Taxonomy" id="1080073"/>
    <lineage>
        <taxon>Bacteria</taxon>
        <taxon>Bacillati</taxon>
        <taxon>Actinomycetota</taxon>
        <taxon>Actinomycetes</taxon>
        <taxon>Streptosporangiales</taxon>
        <taxon>Thermomonosporaceae</taxon>
        <taxon>Actinoallomurus</taxon>
    </lineage>
</organism>
<evidence type="ECO:0000313" key="2">
    <source>
        <dbReference type="Proteomes" id="UP001500212"/>
    </source>
</evidence>